<comment type="caution">
    <text evidence="2">The sequence shown here is derived from an EMBL/GenBank/DDBJ whole genome shotgun (WGS) entry which is preliminary data.</text>
</comment>
<gene>
    <name evidence="2" type="ORF">FHX73_111619</name>
</gene>
<sequence length="65" mass="6855">MCDLIDQMSGAGDSAGEDGNDAEEASGGDYGQFDFLDYNKPLDLQAAPADLVIDRSTVQQQAQSV</sequence>
<keyword evidence="3" id="KW-1185">Reference proteome</keyword>
<feature type="region of interest" description="Disordered" evidence="1">
    <location>
        <begin position="1"/>
        <end position="32"/>
    </location>
</feature>
<dbReference type="Proteomes" id="UP000317940">
    <property type="component" value="Unassembled WGS sequence"/>
</dbReference>
<evidence type="ECO:0000313" key="2">
    <source>
        <dbReference type="EMBL" id="TWF97819.1"/>
    </source>
</evidence>
<dbReference type="AlphaFoldDB" id="A0A561UEM3"/>
<evidence type="ECO:0000256" key="1">
    <source>
        <dbReference type="SAM" id="MobiDB-lite"/>
    </source>
</evidence>
<accession>A0A561UEM3</accession>
<name>A0A561UEM3_9ACTN</name>
<feature type="compositionally biased region" description="Acidic residues" evidence="1">
    <location>
        <begin position="15"/>
        <end position="26"/>
    </location>
</feature>
<dbReference type="EMBL" id="VIWT01000001">
    <property type="protein sequence ID" value="TWF97819.1"/>
    <property type="molecule type" value="Genomic_DNA"/>
</dbReference>
<reference evidence="2 3" key="1">
    <citation type="submission" date="2019-06" db="EMBL/GenBank/DDBJ databases">
        <title>Sequencing the genomes of 1000 actinobacteria strains.</title>
        <authorList>
            <person name="Klenk H.-P."/>
        </authorList>
    </citation>
    <scope>NUCLEOTIDE SEQUENCE [LARGE SCALE GENOMIC DNA]</scope>
    <source>
        <strain evidence="2 3">DSM 44826</strain>
    </source>
</reference>
<evidence type="ECO:0000313" key="3">
    <source>
        <dbReference type="Proteomes" id="UP000317940"/>
    </source>
</evidence>
<protein>
    <submittedName>
        <fullName evidence="2">Uncharacterized protein</fullName>
    </submittedName>
</protein>
<proteinExistence type="predicted"/>
<organism evidence="2 3">
    <name type="scientific">Kitasatospora viridis</name>
    <dbReference type="NCBI Taxonomy" id="281105"/>
    <lineage>
        <taxon>Bacteria</taxon>
        <taxon>Bacillati</taxon>
        <taxon>Actinomycetota</taxon>
        <taxon>Actinomycetes</taxon>
        <taxon>Kitasatosporales</taxon>
        <taxon>Streptomycetaceae</taxon>
        <taxon>Kitasatospora</taxon>
    </lineage>
</organism>